<dbReference type="CDD" id="cd08645">
    <property type="entry name" value="FMT_core_GART"/>
    <property type="match status" value="1"/>
</dbReference>
<protein>
    <recommendedName>
        <fullName evidence="6">Phosphoribosylglycinamide formyltransferase</fullName>
        <ecNumber evidence="6">2.1.2.2</ecNumber>
    </recommendedName>
    <alternativeName>
        <fullName evidence="6">5'-phosphoribosylglycinamide transformylase</fullName>
    </alternativeName>
    <alternativeName>
        <fullName evidence="6">GAR transformylase</fullName>
        <shortName evidence="6">GART</shortName>
    </alternativeName>
</protein>
<dbReference type="EMBL" id="VAVZ01000011">
    <property type="protein sequence ID" value="TLP98296.1"/>
    <property type="molecule type" value="Genomic_DNA"/>
</dbReference>
<dbReference type="GO" id="GO:0005829">
    <property type="term" value="C:cytosol"/>
    <property type="evidence" value="ECO:0007669"/>
    <property type="project" value="TreeGrafter"/>
</dbReference>
<gene>
    <name evidence="6" type="primary">purN</name>
    <name evidence="8" type="ORF">FEF26_05440</name>
</gene>
<dbReference type="RefSeq" id="WP_138252584.1">
    <property type="nucleotide sequence ID" value="NZ_VAVZ01000011.1"/>
</dbReference>
<evidence type="ECO:0000256" key="2">
    <source>
        <dbReference type="ARBA" id="ARBA00022679"/>
    </source>
</evidence>
<keyword evidence="3 6" id="KW-0658">Purine biosynthesis</keyword>
<evidence type="ECO:0000256" key="6">
    <source>
        <dbReference type="HAMAP-Rule" id="MF_01930"/>
    </source>
</evidence>
<feature type="site" description="Raises pKa of active site His" evidence="6">
    <location>
        <position position="147"/>
    </location>
</feature>
<feature type="binding site" evidence="6">
    <location>
        <position position="67"/>
    </location>
    <ligand>
        <name>(6R)-10-formyltetrahydrofolate</name>
        <dbReference type="ChEBI" id="CHEBI:195366"/>
    </ligand>
</feature>
<sequence length="196" mass="20481">MRIVVLVSGSGSNLQAVLDAAQSGQLDVQIAAVGSDVDGCGGLQRAEAASIPTFAVPLERGASPQRRAEWNRELCAAVRSYEPELLVTSGFMKILSEQFLTSVGAPIINTHPALLPSFPGAHGVRDALAHGVKITGCTVHQVDAGVDTGPILAQAAVEVREHDDAASLHERIKVQERRLLVETLSAVASGQIHLGG</sequence>
<dbReference type="OrthoDB" id="9806170at2"/>
<dbReference type="InterPro" id="IPR036477">
    <property type="entry name" value="Formyl_transf_N_sf"/>
</dbReference>
<comment type="pathway">
    <text evidence="1 6">Purine metabolism; IMP biosynthesis via de novo pathway; N(2)-formyl-N(1)-(5-phospho-D-ribosyl)glycinamide from N(1)-(5-phospho-D-ribosyl)glycinamide (10-formyl THF route): step 1/1.</text>
</comment>
<comment type="similarity">
    <text evidence="4 6">Belongs to the GART family.</text>
</comment>
<dbReference type="PANTHER" id="PTHR43369:SF2">
    <property type="entry name" value="PHOSPHORIBOSYLGLYCINAMIDE FORMYLTRANSFERASE"/>
    <property type="match status" value="1"/>
</dbReference>
<evidence type="ECO:0000256" key="4">
    <source>
        <dbReference type="ARBA" id="ARBA00038440"/>
    </source>
</evidence>
<organism evidence="8 9">
    <name type="scientific">Nesterenkonia salmonea</name>
    <dbReference type="NCBI Taxonomy" id="1804987"/>
    <lineage>
        <taxon>Bacteria</taxon>
        <taxon>Bacillati</taxon>
        <taxon>Actinomycetota</taxon>
        <taxon>Actinomycetes</taxon>
        <taxon>Micrococcales</taxon>
        <taxon>Micrococcaceae</taxon>
        <taxon>Nesterenkonia</taxon>
    </lineage>
</organism>
<evidence type="ECO:0000256" key="1">
    <source>
        <dbReference type="ARBA" id="ARBA00005054"/>
    </source>
</evidence>
<dbReference type="GO" id="GO:0004644">
    <property type="term" value="F:phosphoribosylglycinamide formyltransferase activity"/>
    <property type="evidence" value="ECO:0007669"/>
    <property type="project" value="UniProtKB-UniRule"/>
</dbReference>
<dbReference type="Proteomes" id="UP000310458">
    <property type="component" value="Unassembled WGS sequence"/>
</dbReference>
<dbReference type="InterPro" id="IPR002376">
    <property type="entry name" value="Formyl_transf_N"/>
</dbReference>
<feature type="binding site" evidence="6">
    <location>
        <begin position="11"/>
        <end position="13"/>
    </location>
    <ligand>
        <name>N(1)-(5-phospho-beta-D-ribosyl)glycinamide</name>
        <dbReference type="ChEBI" id="CHEBI:143788"/>
    </ligand>
</feature>
<dbReference type="PANTHER" id="PTHR43369">
    <property type="entry name" value="PHOSPHORIBOSYLGLYCINAMIDE FORMYLTRANSFERASE"/>
    <property type="match status" value="1"/>
</dbReference>
<dbReference type="EC" id="2.1.2.2" evidence="6"/>
<dbReference type="PROSITE" id="PS00373">
    <property type="entry name" value="GART"/>
    <property type="match status" value="1"/>
</dbReference>
<evidence type="ECO:0000313" key="8">
    <source>
        <dbReference type="EMBL" id="TLP98296.1"/>
    </source>
</evidence>
<dbReference type="HAMAP" id="MF_01930">
    <property type="entry name" value="PurN"/>
    <property type="match status" value="1"/>
</dbReference>
<dbReference type="GO" id="GO:0006189">
    <property type="term" value="P:'de novo' IMP biosynthetic process"/>
    <property type="evidence" value="ECO:0007669"/>
    <property type="project" value="UniProtKB-UniRule"/>
</dbReference>
<feature type="active site" description="Proton donor" evidence="6">
    <location>
        <position position="111"/>
    </location>
</feature>
<dbReference type="AlphaFoldDB" id="A0A5R9BCC3"/>
<keyword evidence="2 6" id="KW-0808">Transferase</keyword>
<comment type="catalytic activity">
    <reaction evidence="5 6">
        <text>N(1)-(5-phospho-beta-D-ribosyl)glycinamide + (6R)-10-formyltetrahydrofolate = N(2)-formyl-N(1)-(5-phospho-beta-D-ribosyl)glycinamide + (6S)-5,6,7,8-tetrahydrofolate + H(+)</text>
        <dbReference type="Rhea" id="RHEA:15053"/>
        <dbReference type="ChEBI" id="CHEBI:15378"/>
        <dbReference type="ChEBI" id="CHEBI:57453"/>
        <dbReference type="ChEBI" id="CHEBI:143788"/>
        <dbReference type="ChEBI" id="CHEBI:147286"/>
        <dbReference type="ChEBI" id="CHEBI:195366"/>
        <dbReference type="EC" id="2.1.2.2"/>
    </reaction>
</comment>
<comment type="function">
    <text evidence="6">Catalyzes the transfer of a formyl group from 10-formyltetrahydrofolate to 5-phospho-ribosyl-glycinamide (GAR), producing 5-phospho-ribosyl-N-formylglycinamide (FGAR) and tetrahydrofolate.</text>
</comment>
<keyword evidence="9" id="KW-1185">Reference proteome</keyword>
<feature type="domain" description="Formyl transferase N-terminal" evidence="7">
    <location>
        <begin position="1"/>
        <end position="184"/>
    </location>
</feature>
<evidence type="ECO:0000313" key="9">
    <source>
        <dbReference type="Proteomes" id="UP000310458"/>
    </source>
</evidence>
<dbReference type="UniPathway" id="UPA00074">
    <property type="reaction ID" value="UER00126"/>
</dbReference>
<dbReference type="Pfam" id="PF00551">
    <property type="entry name" value="Formyl_trans_N"/>
    <property type="match status" value="1"/>
</dbReference>
<proteinExistence type="inferred from homology"/>
<feature type="binding site" evidence="6">
    <location>
        <begin position="92"/>
        <end position="95"/>
    </location>
    <ligand>
        <name>(6R)-10-formyltetrahydrofolate</name>
        <dbReference type="ChEBI" id="CHEBI:195366"/>
    </ligand>
</feature>
<dbReference type="SUPFAM" id="SSF53328">
    <property type="entry name" value="Formyltransferase"/>
    <property type="match status" value="1"/>
</dbReference>
<name>A0A5R9BCC3_9MICC</name>
<evidence type="ECO:0000259" key="7">
    <source>
        <dbReference type="Pfam" id="PF00551"/>
    </source>
</evidence>
<dbReference type="InterPro" id="IPR004607">
    <property type="entry name" value="GART"/>
</dbReference>
<evidence type="ECO:0000256" key="3">
    <source>
        <dbReference type="ARBA" id="ARBA00022755"/>
    </source>
</evidence>
<feature type="binding site" evidence="6">
    <location>
        <position position="109"/>
    </location>
    <ligand>
        <name>(6R)-10-formyltetrahydrofolate</name>
        <dbReference type="ChEBI" id="CHEBI:195366"/>
    </ligand>
</feature>
<dbReference type="InterPro" id="IPR001555">
    <property type="entry name" value="GART_AS"/>
</dbReference>
<reference evidence="8 9" key="1">
    <citation type="submission" date="2019-05" db="EMBL/GenBank/DDBJ databases">
        <title>Nesterenkonia sp. GY074 isolated from the Southern Atlantic Ocean.</title>
        <authorList>
            <person name="Zhang G."/>
        </authorList>
    </citation>
    <scope>NUCLEOTIDE SEQUENCE [LARGE SCALE GENOMIC DNA]</scope>
    <source>
        <strain evidence="8 9">GY074</strain>
    </source>
</reference>
<evidence type="ECO:0000256" key="5">
    <source>
        <dbReference type="ARBA" id="ARBA00047664"/>
    </source>
</evidence>
<dbReference type="NCBIfam" id="TIGR00639">
    <property type="entry name" value="PurN"/>
    <property type="match status" value="1"/>
</dbReference>
<dbReference type="Gene3D" id="3.40.50.170">
    <property type="entry name" value="Formyl transferase, N-terminal domain"/>
    <property type="match status" value="1"/>
</dbReference>
<accession>A0A5R9BCC3</accession>
<comment type="caution">
    <text evidence="8">The sequence shown here is derived from an EMBL/GenBank/DDBJ whole genome shotgun (WGS) entry which is preliminary data.</text>
</comment>
<dbReference type="FunFam" id="3.40.50.170:FF:000008">
    <property type="entry name" value="Phosphoribosylglycinamide formyltransferase"/>
    <property type="match status" value="1"/>
</dbReference>